<protein>
    <submittedName>
        <fullName evidence="2">Uncharacterized protein</fullName>
    </submittedName>
</protein>
<feature type="compositionally biased region" description="Polar residues" evidence="1">
    <location>
        <begin position="101"/>
        <end position="110"/>
    </location>
</feature>
<comment type="caution">
    <text evidence="2">The sequence shown here is derived from an EMBL/GenBank/DDBJ whole genome shotgun (WGS) entry which is preliminary data.</text>
</comment>
<gene>
    <name evidence="2" type="ORF">ILYODFUR_037849</name>
</gene>
<feature type="compositionally biased region" description="Polar residues" evidence="1">
    <location>
        <begin position="74"/>
        <end position="84"/>
    </location>
</feature>
<name>A0ABV0UYI4_9TELE</name>
<sequence>MKQFQLPNGFDLNPMNLPPPMNSNINFPAGPLPQPGHRYQRHASKPKYHESLSPRGTPAQESSTLEKPMKTHPYSASTALTLSHRNPHHKVRCDGKARAPYNSTQASSCERNIADIINPRDPQWSPNPIP</sequence>
<evidence type="ECO:0000313" key="2">
    <source>
        <dbReference type="EMBL" id="MEQ2250234.1"/>
    </source>
</evidence>
<dbReference type="EMBL" id="JAHRIQ010089829">
    <property type="protein sequence ID" value="MEQ2250234.1"/>
    <property type="molecule type" value="Genomic_DNA"/>
</dbReference>
<evidence type="ECO:0000256" key="1">
    <source>
        <dbReference type="SAM" id="MobiDB-lite"/>
    </source>
</evidence>
<organism evidence="2 3">
    <name type="scientific">Ilyodon furcidens</name>
    <name type="common">goldbreast splitfin</name>
    <dbReference type="NCBI Taxonomy" id="33524"/>
    <lineage>
        <taxon>Eukaryota</taxon>
        <taxon>Metazoa</taxon>
        <taxon>Chordata</taxon>
        <taxon>Craniata</taxon>
        <taxon>Vertebrata</taxon>
        <taxon>Euteleostomi</taxon>
        <taxon>Actinopterygii</taxon>
        <taxon>Neopterygii</taxon>
        <taxon>Teleostei</taxon>
        <taxon>Neoteleostei</taxon>
        <taxon>Acanthomorphata</taxon>
        <taxon>Ovalentaria</taxon>
        <taxon>Atherinomorphae</taxon>
        <taxon>Cyprinodontiformes</taxon>
        <taxon>Goodeidae</taxon>
        <taxon>Ilyodon</taxon>
    </lineage>
</organism>
<evidence type="ECO:0000313" key="3">
    <source>
        <dbReference type="Proteomes" id="UP001482620"/>
    </source>
</evidence>
<keyword evidence="3" id="KW-1185">Reference proteome</keyword>
<dbReference type="Proteomes" id="UP001482620">
    <property type="component" value="Unassembled WGS sequence"/>
</dbReference>
<reference evidence="2 3" key="1">
    <citation type="submission" date="2021-06" db="EMBL/GenBank/DDBJ databases">
        <authorList>
            <person name="Palmer J.M."/>
        </authorList>
    </citation>
    <scope>NUCLEOTIDE SEQUENCE [LARGE SCALE GENOMIC DNA]</scope>
    <source>
        <strain evidence="3">if_2019</strain>
        <tissue evidence="2">Muscle</tissue>
    </source>
</reference>
<accession>A0ABV0UYI4</accession>
<proteinExistence type="predicted"/>
<feature type="region of interest" description="Disordered" evidence="1">
    <location>
        <begin position="1"/>
        <end position="130"/>
    </location>
</feature>